<comment type="caution">
    <text evidence="1">The sequence shown here is derived from an EMBL/GenBank/DDBJ whole genome shotgun (WGS) entry which is preliminary data.</text>
</comment>
<evidence type="ECO:0000313" key="2">
    <source>
        <dbReference type="Proteomes" id="UP001610063"/>
    </source>
</evidence>
<protein>
    <recommendedName>
        <fullName evidence="3">Transporter</fullName>
    </recommendedName>
</protein>
<reference evidence="1 2" key="1">
    <citation type="journal article" date="2013" name="Int. J. Syst. Evol. Microbiol.">
        <title>Marinoscillum luteum sp. nov., isolated from marine sediment.</title>
        <authorList>
            <person name="Cha I.T."/>
            <person name="Park S.J."/>
            <person name="Kim S.J."/>
            <person name="Kim J.G."/>
            <person name="Jung M.Y."/>
            <person name="Shin K.S."/>
            <person name="Kwon K.K."/>
            <person name="Yang S.H."/>
            <person name="Seo Y.S."/>
            <person name="Rhee S.K."/>
        </authorList>
    </citation>
    <scope>NUCLEOTIDE SEQUENCE [LARGE SCALE GENOMIC DNA]</scope>
    <source>
        <strain evidence="1 2">KCTC 23939</strain>
    </source>
</reference>
<accession>A0ABW7N3P4</accession>
<dbReference type="Proteomes" id="UP001610063">
    <property type="component" value="Unassembled WGS sequence"/>
</dbReference>
<gene>
    <name evidence="1" type="ORF">ACHKAR_02265</name>
</gene>
<evidence type="ECO:0008006" key="3">
    <source>
        <dbReference type="Google" id="ProtNLM"/>
    </source>
</evidence>
<sequence>MNQKKHILASILLSISLQTIAGGGWVYQKNKGFLKLGQNMIRSQYFFDSGGNITDIPTVSLYTTSFYGEYGLSDRFNAILYVPFFVRSTLNRVEFNQSGSTIPGDEINSFGDTNIGLKYGMFQNQPVHLSASLILGLPFGSSEISSDRILQTGDGEFNQLLKLEASHSISGTPAYITGILGFNNRTQGFSDEFHYGGEIGVSLNQFTTLLKVYSVNSLYNGDADTSNANGVFANNTEYMSFTPELIYSMDNGFGFAASAGFASSGKRILAAPNFGIGVFLLL</sequence>
<proteinExistence type="predicted"/>
<keyword evidence="2" id="KW-1185">Reference proteome</keyword>
<dbReference type="RefSeq" id="WP_395415998.1">
    <property type="nucleotide sequence ID" value="NZ_JBIPKE010000011.1"/>
</dbReference>
<dbReference type="EMBL" id="JBIPKE010000011">
    <property type="protein sequence ID" value="MFH6982240.1"/>
    <property type="molecule type" value="Genomic_DNA"/>
</dbReference>
<evidence type="ECO:0000313" key="1">
    <source>
        <dbReference type="EMBL" id="MFH6982240.1"/>
    </source>
</evidence>
<organism evidence="1 2">
    <name type="scientific">Marinoscillum luteum</name>
    <dbReference type="NCBI Taxonomy" id="861051"/>
    <lineage>
        <taxon>Bacteria</taxon>
        <taxon>Pseudomonadati</taxon>
        <taxon>Bacteroidota</taxon>
        <taxon>Cytophagia</taxon>
        <taxon>Cytophagales</taxon>
        <taxon>Reichenbachiellaceae</taxon>
        <taxon>Marinoscillum</taxon>
    </lineage>
</organism>
<name>A0ABW7N3P4_9BACT</name>